<sequence length="296" mass="33571">MMVKPPRARQMREERILLQLARAQTTKDNGRRPTLALEWMRKLYGMGYSASIPNRILRSLFIFPMAYPPDSPDWAEPRRETIQLGREQSTLIQGSGHMDNVLISKIFTSDRDHSYAPLFKLIDFGRGMEEDSNRQEAVHIGYITNIYATAQREIIDITDPYGNEIGTVASMQMMTNQESDGDLRLLLGRCMAVNSQHVPPLSEVLERCETAEYYANLVNGAGWYETDGAIRQFFEDPVLNADEVGMGIDVTARFLSHHLEQVGFFRRTGDPRTIQVIYGRPVVNAANRPGASEQVE</sequence>
<reference evidence="1 2" key="1">
    <citation type="submission" date="2018-06" db="EMBL/GenBank/DDBJ databases">
        <title>Complete Genomes of Monosporascus.</title>
        <authorList>
            <person name="Robinson A.J."/>
            <person name="Natvig D.O."/>
        </authorList>
    </citation>
    <scope>NUCLEOTIDE SEQUENCE [LARGE SCALE GENOMIC DNA]</scope>
    <source>
        <strain evidence="1 2">CBS 110550</strain>
    </source>
</reference>
<dbReference type="AlphaFoldDB" id="A0A4Q4SYJ4"/>
<name>A0A4Q4SYJ4_9PEZI</name>
<dbReference type="OrthoDB" id="4765118at2759"/>
<dbReference type="EMBL" id="QJNU01000816">
    <property type="protein sequence ID" value="RYO85358.1"/>
    <property type="molecule type" value="Genomic_DNA"/>
</dbReference>
<organism evidence="1 2">
    <name type="scientific">Monosporascus ibericus</name>
    <dbReference type="NCBI Taxonomy" id="155417"/>
    <lineage>
        <taxon>Eukaryota</taxon>
        <taxon>Fungi</taxon>
        <taxon>Dikarya</taxon>
        <taxon>Ascomycota</taxon>
        <taxon>Pezizomycotina</taxon>
        <taxon>Sordariomycetes</taxon>
        <taxon>Xylariomycetidae</taxon>
        <taxon>Xylariales</taxon>
        <taxon>Xylariales incertae sedis</taxon>
        <taxon>Monosporascus</taxon>
    </lineage>
</organism>
<comment type="caution">
    <text evidence="1">The sequence shown here is derived from an EMBL/GenBank/DDBJ whole genome shotgun (WGS) entry which is preliminary data.</text>
</comment>
<protein>
    <submittedName>
        <fullName evidence="1">Uncharacterized protein</fullName>
    </submittedName>
</protein>
<gene>
    <name evidence="1" type="ORF">DL764_009184</name>
</gene>
<keyword evidence="2" id="KW-1185">Reference proteome</keyword>
<dbReference type="Proteomes" id="UP000293360">
    <property type="component" value="Unassembled WGS sequence"/>
</dbReference>
<proteinExistence type="predicted"/>
<evidence type="ECO:0000313" key="2">
    <source>
        <dbReference type="Proteomes" id="UP000293360"/>
    </source>
</evidence>
<evidence type="ECO:0000313" key="1">
    <source>
        <dbReference type="EMBL" id="RYO85358.1"/>
    </source>
</evidence>
<accession>A0A4Q4SYJ4</accession>